<keyword evidence="2 5" id="KW-0067">ATP-binding</keyword>
<keyword evidence="1" id="KW-0547">Nucleotide-binding</keyword>
<feature type="domain" description="ABC transporter" evidence="4">
    <location>
        <begin position="21"/>
        <end position="248"/>
    </location>
</feature>
<dbReference type="EMBL" id="JBHUER010000003">
    <property type="protein sequence ID" value="MFD1702341.1"/>
    <property type="molecule type" value="Genomic_DNA"/>
</dbReference>
<dbReference type="InterPro" id="IPR027417">
    <property type="entry name" value="P-loop_NTPase"/>
</dbReference>
<dbReference type="InterPro" id="IPR015854">
    <property type="entry name" value="ABC_transpr_LolD-like"/>
</dbReference>
<keyword evidence="3" id="KW-0813">Transport</keyword>
<evidence type="ECO:0000313" key="5">
    <source>
        <dbReference type="EMBL" id="MFD1702341.1"/>
    </source>
</evidence>
<keyword evidence="6" id="KW-1185">Reference proteome</keyword>
<proteinExistence type="predicted"/>
<dbReference type="Gene3D" id="3.40.50.300">
    <property type="entry name" value="P-loop containing nucleotide triphosphate hydrolases"/>
    <property type="match status" value="1"/>
</dbReference>
<evidence type="ECO:0000256" key="3">
    <source>
        <dbReference type="ARBA" id="ARBA00022970"/>
    </source>
</evidence>
<accession>A0ABW4K6M6</accession>
<dbReference type="SMART" id="SM00382">
    <property type="entry name" value="AAA"/>
    <property type="match status" value="1"/>
</dbReference>
<keyword evidence="3" id="KW-0029">Amino-acid transport</keyword>
<evidence type="ECO:0000259" key="4">
    <source>
        <dbReference type="PROSITE" id="PS50893"/>
    </source>
</evidence>
<dbReference type="Pfam" id="PF00005">
    <property type="entry name" value="ABC_tran"/>
    <property type="match status" value="1"/>
</dbReference>
<dbReference type="InterPro" id="IPR018449">
    <property type="entry name" value="NIL_domain"/>
</dbReference>
<dbReference type="PROSITE" id="PS50893">
    <property type="entry name" value="ABC_TRANSPORTER_2"/>
    <property type="match status" value="1"/>
</dbReference>
<dbReference type="Gene3D" id="3.30.70.260">
    <property type="match status" value="1"/>
</dbReference>
<dbReference type="InterPro" id="IPR045865">
    <property type="entry name" value="ACT-like_dom_sf"/>
</dbReference>
<gene>
    <name evidence="5" type="ORF">ACFSCV_04915</name>
</gene>
<dbReference type="InterPro" id="IPR003439">
    <property type="entry name" value="ABC_transporter-like_ATP-bd"/>
</dbReference>
<dbReference type="SUPFAM" id="SSF52540">
    <property type="entry name" value="P-loop containing nucleoside triphosphate hydrolases"/>
    <property type="match status" value="1"/>
</dbReference>
<dbReference type="RefSeq" id="WP_378797573.1">
    <property type="nucleotide sequence ID" value="NZ_JBHUER010000003.1"/>
</dbReference>
<name>A0ABW4K6M6_9HYPH</name>
<protein>
    <submittedName>
        <fullName evidence="5">ATP-binding cassette domain-containing protein</fullName>
    </submittedName>
</protein>
<dbReference type="SMART" id="SM00930">
    <property type="entry name" value="NIL"/>
    <property type="match status" value="1"/>
</dbReference>
<organism evidence="5 6">
    <name type="scientific">Methylopila henanensis</name>
    <dbReference type="NCBI Taxonomy" id="873516"/>
    <lineage>
        <taxon>Bacteria</taxon>
        <taxon>Pseudomonadati</taxon>
        <taxon>Pseudomonadota</taxon>
        <taxon>Alphaproteobacteria</taxon>
        <taxon>Hyphomicrobiales</taxon>
        <taxon>Methylopilaceae</taxon>
        <taxon>Methylopila</taxon>
    </lineage>
</organism>
<comment type="caution">
    <text evidence="5">The sequence shown here is derived from an EMBL/GenBank/DDBJ whole genome shotgun (WGS) entry which is preliminary data.</text>
</comment>
<dbReference type="PANTHER" id="PTHR24220:SF687">
    <property type="entry name" value="ABC TRANSPORTER ATP-BINDING PROTEIN SCO2324-RELATED"/>
    <property type="match status" value="1"/>
</dbReference>
<reference evidence="6" key="1">
    <citation type="journal article" date="2019" name="Int. J. Syst. Evol. Microbiol.">
        <title>The Global Catalogue of Microorganisms (GCM) 10K type strain sequencing project: providing services to taxonomists for standard genome sequencing and annotation.</title>
        <authorList>
            <consortium name="The Broad Institute Genomics Platform"/>
            <consortium name="The Broad Institute Genome Sequencing Center for Infectious Disease"/>
            <person name="Wu L."/>
            <person name="Ma J."/>
        </authorList>
    </citation>
    <scope>NUCLEOTIDE SEQUENCE [LARGE SCALE GENOMIC DNA]</scope>
    <source>
        <strain evidence="6">KCTC 23707</strain>
    </source>
</reference>
<evidence type="ECO:0000256" key="1">
    <source>
        <dbReference type="ARBA" id="ARBA00022741"/>
    </source>
</evidence>
<evidence type="ECO:0000313" key="6">
    <source>
        <dbReference type="Proteomes" id="UP001597308"/>
    </source>
</evidence>
<dbReference type="Proteomes" id="UP001597308">
    <property type="component" value="Unassembled WGS sequence"/>
</dbReference>
<sequence length="351" mass="36234">MNAPMLAARLAAPVVPSAAVVRIKDVRLAYRAADGSDVLVLDGVNLEAARGEILAVIGRSGAGKSALLRLVEGRETPDSGEIELAGESPTIGVVARHGGLDAKRTLGENLAVRLQAAGHDAATIAREVDHALELADLASARGRHPAQLSDGERRRAVFARALCGAPDVLLLDEPTAGLDPESARTLLSAVARASKERGATVLLASHDMTAVAAIAHRVAMLDGGRIVEEGPTAQVVARPKRSVTRRFAAAVSGAALPAFLKEKLSQEPTPRGKALLRLAFEGPAATRPVLTEVARELGFDLGIVAGSLGALGGQPFGVLIVAAPSDEPYYTAAVERLEDAGLGVEKLGFVA</sequence>
<dbReference type="InterPro" id="IPR003593">
    <property type="entry name" value="AAA+_ATPase"/>
</dbReference>
<dbReference type="PANTHER" id="PTHR24220">
    <property type="entry name" value="IMPORT ATP-BINDING PROTEIN"/>
    <property type="match status" value="1"/>
</dbReference>
<evidence type="ECO:0000256" key="2">
    <source>
        <dbReference type="ARBA" id="ARBA00022840"/>
    </source>
</evidence>
<dbReference type="GO" id="GO:0005524">
    <property type="term" value="F:ATP binding"/>
    <property type="evidence" value="ECO:0007669"/>
    <property type="project" value="UniProtKB-KW"/>
</dbReference>
<dbReference type="Pfam" id="PF09383">
    <property type="entry name" value="NIL"/>
    <property type="match status" value="1"/>
</dbReference>
<dbReference type="SUPFAM" id="SSF55021">
    <property type="entry name" value="ACT-like"/>
    <property type="match status" value="1"/>
</dbReference>